<keyword evidence="3" id="KW-1185">Reference proteome</keyword>
<accession>A0ABN9SJL1</accession>
<dbReference type="Proteomes" id="UP001189429">
    <property type="component" value="Unassembled WGS sequence"/>
</dbReference>
<evidence type="ECO:0000313" key="2">
    <source>
        <dbReference type="EMBL" id="CAK0831917.1"/>
    </source>
</evidence>
<organism evidence="2 3">
    <name type="scientific">Prorocentrum cordatum</name>
    <dbReference type="NCBI Taxonomy" id="2364126"/>
    <lineage>
        <taxon>Eukaryota</taxon>
        <taxon>Sar</taxon>
        <taxon>Alveolata</taxon>
        <taxon>Dinophyceae</taxon>
        <taxon>Prorocentrales</taxon>
        <taxon>Prorocentraceae</taxon>
        <taxon>Prorocentrum</taxon>
    </lineage>
</organism>
<comment type="caution">
    <text evidence="2">The sequence shown here is derived from an EMBL/GenBank/DDBJ whole genome shotgun (WGS) entry which is preliminary data.</text>
</comment>
<feature type="region of interest" description="Disordered" evidence="1">
    <location>
        <begin position="1"/>
        <end position="29"/>
    </location>
</feature>
<protein>
    <recommendedName>
        <fullName evidence="4">Biogenesis of lysosome-related organelles complex 1 subunit 7</fullName>
    </recommendedName>
</protein>
<evidence type="ECO:0000256" key="1">
    <source>
        <dbReference type="SAM" id="MobiDB-lite"/>
    </source>
</evidence>
<sequence>MPESHPIGTPKDGKAQKQQRLRSPLHEMDDDLPVATMAQSSDSGAVVPRRLVYAGVDVELPPQNIENPEAAVTMGAMNQLFRDYMAPMINITQALGKDLEDLKSTVESGMEEIEIRRTNLDNDIEYLRGELQ</sequence>
<name>A0ABN9SJL1_9DINO</name>
<evidence type="ECO:0008006" key="4">
    <source>
        <dbReference type="Google" id="ProtNLM"/>
    </source>
</evidence>
<proteinExistence type="predicted"/>
<reference evidence="2" key="1">
    <citation type="submission" date="2023-10" db="EMBL/GenBank/DDBJ databases">
        <authorList>
            <person name="Chen Y."/>
            <person name="Shah S."/>
            <person name="Dougan E. K."/>
            <person name="Thang M."/>
            <person name="Chan C."/>
        </authorList>
    </citation>
    <scope>NUCLEOTIDE SEQUENCE [LARGE SCALE GENOMIC DNA]</scope>
</reference>
<gene>
    <name evidence="2" type="ORF">PCOR1329_LOCUS30133</name>
</gene>
<dbReference type="EMBL" id="CAUYUJ010011503">
    <property type="protein sequence ID" value="CAK0831917.1"/>
    <property type="molecule type" value="Genomic_DNA"/>
</dbReference>
<evidence type="ECO:0000313" key="3">
    <source>
        <dbReference type="Proteomes" id="UP001189429"/>
    </source>
</evidence>